<gene>
    <name evidence="2" type="ORF">AXG93_3256s1610</name>
</gene>
<feature type="region of interest" description="Disordered" evidence="1">
    <location>
        <begin position="1"/>
        <end position="56"/>
    </location>
</feature>
<dbReference type="EMBL" id="LVLJ01003561">
    <property type="protein sequence ID" value="OAE20914.1"/>
    <property type="molecule type" value="Genomic_DNA"/>
</dbReference>
<feature type="compositionally biased region" description="Basic and acidic residues" evidence="1">
    <location>
        <begin position="1"/>
        <end position="11"/>
    </location>
</feature>
<name>A0A176VJ26_MARPO</name>
<dbReference type="AlphaFoldDB" id="A0A176VJ26"/>
<dbReference type="Proteomes" id="UP000077202">
    <property type="component" value="Unassembled WGS sequence"/>
</dbReference>
<proteinExistence type="predicted"/>
<feature type="region of interest" description="Disordered" evidence="1">
    <location>
        <begin position="73"/>
        <end position="117"/>
    </location>
</feature>
<keyword evidence="3" id="KW-1185">Reference proteome</keyword>
<evidence type="ECO:0000313" key="2">
    <source>
        <dbReference type="EMBL" id="OAE20914.1"/>
    </source>
</evidence>
<accession>A0A176VJ26</accession>
<comment type="caution">
    <text evidence="2">The sequence shown here is derived from an EMBL/GenBank/DDBJ whole genome shotgun (WGS) entry which is preliminary data.</text>
</comment>
<evidence type="ECO:0000313" key="3">
    <source>
        <dbReference type="Proteomes" id="UP000077202"/>
    </source>
</evidence>
<organism evidence="2 3">
    <name type="scientific">Marchantia polymorpha subsp. ruderalis</name>
    <dbReference type="NCBI Taxonomy" id="1480154"/>
    <lineage>
        <taxon>Eukaryota</taxon>
        <taxon>Viridiplantae</taxon>
        <taxon>Streptophyta</taxon>
        <taxon>Embryophyta</taxon>
        <taxon>Marchantiophyta</taxon>
        <taxon>Marchantiopsida</taxon>
        <taxon>Marchantiidae</taxon>
        <taxon>Marchantiales</taxon>
        <taxon>Marchantiaceae</taxon>
        <taxon>Marchantia</taxon>
    </lineage>
</organism>
<protein>
    <submittedName>
        <fullName evidence="2">Uncharacterized protein</fullName>
    </submittedName>
</protein>
<reference evidence="2" key="1">
    <citation type="submission" date="2016-03" db="EMBL/GenBank/DDBJ databases">
        <title>Mechanisms controlling the formation of the plant cell surface in tip-growing cells are functionally conserved among land plants.</title>
        <authorList>
            <person name="Honkanen S."/>
            <person name="Jones V.A."/>
            <person name="Morieri G."/>
            <person name="Champion C."/>
            <person name="Hetherington A.J."/>
            <person name="Kelly S."/>
            <person name="Saint-Marcoux D."/>
            <person name="Proust H."/>
            <person name="Prescott H."/>
            <person name="Dolan L."/>
        </authorList>
    </citation>
    <scope>NUCLEOTIDE SEQUENCE [LARGE SCALE GENOMIC DNA]</scope>
    <source>
        <tissue evidence="2">Whole gametophyte</tissue>
    </source>
</reference>
<evidence type="ECO:0000256" key="1">
    <source>
        <dbReference type="SAM" id="MobiDB-lite"/>
    </source>
</evidence>
<sequence>MCRVGRTHELGGDGGPYEHPPGNCETHSADSPAQRPKQEIERWSPPPETSTAKNEWVRVSSIDAMRIAPLKVDRSTRDRHRSSARSPLENPLLPTLCLEGRSRPNLGRRRSPGGARPAFAAGVLSATGAKSLDADSRQGRTREVQFGKSCRYHILNHDSSFKRYRMLDRVLCIYQEMLGAVFHKNLA</sequence>